<evidence type="ECO:0000313" key="3">
    <source>
        <dbReference type="Proteomes" id="UP000800235"/>
    </source>
</evidence>
<dbReference type="EMBL" id="MU007020">
    <property type="protein sequence ID" value="KAF2433493.1"/>
    <property type="molecule type" value="Genomic_DNA"/>
</dbReference>
<reference evidence="2" key="1">
    <citation type="journal article" date="2020" name="Stud. Mycol.">
        <title>101 Dothideomycetes genomes: a test case for predicting lifestyles and emergence of pathogens.</title>
        <authorList>
            <person name="Haridas S."/>
            <person name="Albert R."/>
            <person name="Binder M."/>
            <person name="Bloem J."/>
            <person name="Labutti K."/>
            <person name="Salamov A."/>
            <person name="Andreopoulos B."/>
            <person name="Baker S."/>
            <person name="Barry K."/>
            <person name="Bills G."/>
            <person name="Bluhm B."/>
            <person name="Cannon C."/>
            <person name="Castanera R."/>
            <person name="Culley D."/>
            <person name="Daum C."/>
            <person name="Ezra D."/>
            <person name="Gonzalez J."/>
            <person name="Henrissat B."/>
            <person name="Kuo A."/>
            <person name="Liang C."/>
            <person name="Lipzen A."/>
            <person name="Lutzoni F."/>
            <person name="Magnuson J."/>
            <person name="Mondo S."/>
            <person name="Nolan M."/>
            <person name="Ohm R."/>
            <person name="Pangilinan J."/>
            <person name="Park H.-J."/>
            <person name="Ramirez L."/>
            <person name="Alfaro M."/>
            <person name="Sun H."/>
            <person name="Tritt A."/>
            <person name="Yoshinaga Y."/>
            <person name="Zwiers L.-H."/>
            <person name="Turgeon B."/>
            <person name="Goodwin S."/>
            <person name="Spatafora J."/>
            <person name="Crous P."/>
            <person name="Grigoriev I."/>
        </authorList>
    </citation>
    <scope>NUCLEOTIDE SEQUENCE</scope>
    <source>
        <strain evidence="2">CBS 130266</strain>
    </source>
</reference>
<evidence type="ECO:0000256" key="1">
    <source>
        <dbReference type="SAM" id="MobiDB-lite"/>
    </source>
</evidence>
<comment type="caution">
    <text evidence="2">The sequence shown here is derived from an EMBL/GenBank/DDBJ whole genome shotgun (WGS) entry which is preliminary data.</text>
</comment>
<gene>
    <name evidence="2" type="ORF">EJ08DRAFT_658026</name>
</gene>
<dbReference type="Proteomes" id="UP000800235">
    <property type="component" value="Unassembled WGS sequence"/>
</dbReference>
<feature type="compositionally biased region" description="Polar residues" evidence="1">
    <location>
        <begin position="107"/>
        <end position="133"/>
    </location>
</feature>
<feature type="compositionally biased region" description="Low complexity" evidence="1">
    <location>
        <begin position="162"/>
        <end position="175"/>
    </location>
</feature>
<feature type="compositionally biased region" description="Low complexity" evidence="1">
    <location>
        <begin position="74"/>
        <end position="85"/>
    </location>
</feature>
<proteinExistence type="predicted"/>
<keyword evidence="3" id="KW-1185">Reference proteome</keyword>
<name>A0A9P4U1Z9_9PEZI</name>
<dbReference type="AlphaFoldDB" id="A0A9P4U1Z9"/>
<protein>
    <submittedName>
        <fullName evidence="2">Uncharacterized protein</fullName>
    </submittedName>
</protein>
<organism evidence="2 3">
    <name type="scientific">Tothia fuscella</name>
    <dbReference type="NCBI Taxonomy" id="1048955"/>
    <lineage>
        <taxon>Eukaryota</taxon>
        <taxon>Fungi</taxon>
        <taxon>Dikarya</taxon>
        <taxon>Ascomycota</taxon>
        <taxon>Pezizomycotina</taxon>
        <taxon>Dothideomycetes</taxon>
        <taxon>Pleosporomycetidae</taxon>
        <taxon>Venturiales</taxon>
        <taxon>Cylindrosympodiaceae</taxon>
        <taxon>Tothia</taxon>
    </lineage>
</organism>
<evidence type="ECO:0000313" key="2">
    <source>
        <dbReference type="EMBL" id="KAF2433493.1"/>
    </source>
</evidence>
<accession>A0A9P4U1Z9</accession>
<sequence>MTNPENNAPAEKKYVPPALRLQKQSNAAASGQSPPASPSENQGRGNQPWGAMGPPSAPLHGGTHTRPPGSFDAGSRSPSSIIGGSDEVTRTGQPQGIYSNVWRPTAAPSTASRIDPPRQSSSVFGTRPATSEISALGEALSRTTIRADRDGTHGRSISATFPSRSGTTSPSTGRPLDWGAMRPRSPAPLQGEAPPSSRPNAAGSWRAKGDTKRSRLSISSDQPQGELGRADAASVEKMDRSFGFGKPDFFEDKQGDQRRVSDSLEEKARRRDKKNRDSWRVDAKAPEAQPEKLTELRDDCIGAVCVLPTLKELVEKRPDAAILQHPDFSRLYQGSQKSPEDEGGFVHPCVVLDNVRENGLVLCAQITGFSSKDGKNSIFDKYPKGVEALKPHRRRWLLIDQPDGHEPHDGLPVLEFKSGRLDKSSYVNTQNFFWLHIDHLDMYMSKEGTTRLTSASVDTILRHHDELYGDSPWGRRDFLQAET</sequence>
<feature type="compositionally biased region" description="Basic and acidic residues" evidence="1">
    <location>
        <begin position="248"/>
        <end position="286"/>
    </location>
</feature>
<feature type="region of interest" description="Disordered" evidence="1">
    <location>
        <begin position="1"/>
        <end position="286"/>
    </location>
</feature>
<dbReference type="OrthoDB" id="3537171at2759"/>